<dbReference type="Pfam" id="PF02525">
    <property type="entry name" value="Flavodoxin_2"/>
    <property type="match status" value="1"/>
</dbReference>
<dbReference type="PANTHER" id="PTHR47307:SF1">
    <property type="entry name" value="GLUTATHIONE-REGULATED POTASSIUM-EFFLUX SYSTEM ANCILLARY PROTEIN KEFG"/>
    <property type="match status" value="1"/>
</dbReference>
<dbReference type="GO" id="GO:0010181">
    <property type="term" value="F:FMN binding"/>
    <property type="evidence" value="ECO:0007669"/>
    <property type="project" value="TreeGrafter"/>
</dbReference>
<dbReference type="OrthoDB" id="9798454at2"/>
<dbReference type="AlphaFoldDB" id="A0A143PEX8"/>
<dbReference type="GeneID" id="93725734"/>
<evidence type="ECO:0000313" key="4">
    <source>
        <dbReference type="EMBL" id="RZI04309.1"/>
    </source>
</evidence>
<dbReference type="InterPro" id="IPR046980">
    <property type="entry name" value="KefG/KefF"/>
</dbReference>
<evidence type="ECO:0000313" key="5">
    <source>
        <dbReference type="Proteomes" id="UP000293854"/>
    </source>
</evidence>
<gene>
    <name evidence="4" type="ORF">EIG99_01360</name>
    <name evidence="3" type="ORF">I6J05_08230</name>
</gene>
<dbReference type="EMBL" id="CP068073">
    <property type="protein sequence ID" value="QQS81909.1"/>
    <property type="molecule type" value="Genomic_DNA"/>
</dbReference>
<name>A0A143PEX8_9STAP</name>
<evidence type="ECO:0000259" key="2">
    <source>
        <dbReference type="Pfam" id="PF02525"/>
    </source>
</evidence>
<organism evidence="4 5">
    <name type="scientific">Staphylococcus condimenti</name>
    <dbReference type="NCBI Taxonomy" id="70255"/>
    <lineage>
        <taxon>Bacteria</taxon>
        <taxon>Bacillati</taxon>
        <taxon>Bacillota</taxon>
        <taxon>Bacilli</taxon>
        <taxon>Bacillales</taxon>
        <taxon>Staphylococcaceae</taxon>
        <taxon>Staphylococcus</taxon>
    </lineage>
</organism>
<dbReference type="Gene3D" id="3.40.50.360">
    <property type="match status" value="1"/>
</dbReference>
<evidence type="ECO:0000313" key="6">
    <source>
        <dbReference type="Proteomes" id="UP000595942"/>
    </source>
</evidence>
<proteinExistence type="predicted"/>
<dbReference type="GO" id="GO:0003955">
    <property type="term" value="F:NAD(P)H dehydrogenase (quinone) activity"/>
    <property type="evidence" value="ECO:0007669"/>
    <property type="project" value="TreeGrafter"/>
</dbReference>
<dbReference type="EMBL" id="RQTE01000029">
    <property type="protein sequence ID" value="RZI04309.1"/>
    <property type="molecule type" value="Genomic_DNA"/>
</dbReference>
<dbReference type="PANTHER" id="PTHR47307">
    <property type="entry name" value="GLUTATHIONE-REGULATED POTASSIUM-EFFLUX SYSTEM ANCILLARY PROTEIN KEFG"/>
    <property type="match status" value="1"/>
</dbReference>
<sequence length="178" mass="20352">MSTLVIIAHPGIQSANINESWKETIENRFELATTHDLYELYPDGNINVEKEQKLVEQHDHIVFQYPMYWMNYPPLLQKWFDEVYTNGWAFKGGSALKDKHFGLAISCGQPKDHYAHTGSIGYTIEEVVTPLKAVINLVGGHYFGLHAIYDTDSIGNFADIAENADRYIAFLEKLEKQQ</sequence>
<dbReference type="GO" id="GO:0009055">
    <property type="term" value="F:electron transfer activity"/>
    <property type="evidence" value="ECO:0007669"/>
    <property type="project" value="TreeGrafter"/>
</dbReference>
<dbReference type="InterPro" id="IPR029039">
    <property type="entry name" value="Flavoprotein-like_sf"/>
</dbReference>
<dbReference type="InterPro" id="IPR003680">
    <property type="entry name" value="Flavodoxin_fold"/>
</dbReference>
<dbReference type="Proteomes" id="UP000595942">
    <property type="component" value="Chromosome"/>
</dbReference>
<reference evidence="3 6" key="2">
    <citation type="submission" date="2021-01" db="EMBL/GenBank/DDBJ databases">
        <title>FDA dAtabase for Regulatory Grade micrObial Sequences (FDA-ARGOS): Supporting development and validation of Infectious Disease Dx tests.</title>
        <authorList>
            <person name="Sproer C."/>
            <person name="Gronow S."/>
            <person name="Severitt S."/>
            <person name="Schroder I."/>
            <person name="Tallon L."/>
            <person name="Sadzewicz L."/>
            <person name="Zhao X."/>
            <person name="Boylan J."/>
            <person name="Ott S."/>
            <person name="Bowen H."/>
            <person name="Vavikolanu K."/>
            <person name="Mehta A."/>
            <person name="Aluvathingal J."/>
            <person name="Nadendla S."/>
            <person name="Lowell S."/>
            <person name="Myers T."/>
            <person name="Yan Y."/>
            <person name="Sichtig H."/>
        </authorList>
    </citation>
    <scope>NUCLEOTIDE SEQUENCE [LARGE SCALE GENOMIC DNA]</scope>
    <source>
        <strain evidence="3 6">FDAARGOS_1148</strain>
    </source>
</reference>
<evidence type="ECO:0000256" key="1">
    <source>
        <dbReference type="ARBA" id="ARBA00023002"/>
    </source>
</evidence>
<dbReference type="RefSeq" id="WP_047131606.1">
    <property type="nucleotide sequence ID" value="NZ_CP015114.1"/>
</dbReference>
<dbReference type="SUPFAM" id="SSF52218">
    <property type="entry name" value="Flavoproteins"/>
    <property type="match status" value="1"/>
</dbReference>
<feature type="domain" description="Flavodoxin-like fold" evidence="2">
    <location>
        <begin position="1"/>
        <end position="169"/>
    </location>
</feature>
<accession>A0A143PEX8</accession>
<evidence type="ECO:0000313" key="3">
    <source>
        <dbReference type="EMBL" id="QQS81909.1"/>
    </source>
</evidence>
<protein>
    <submittedName>
        <fullName evidence="4">Flavodoxin family protein</fullName>
    </submittedName>
    <submittedName>
        <fullName evidence="3">NAD(P)H-dependent oxidoreductase</fullName>
    </submittedName>
</protein>
<keyword evidence="6" id="KW-1185">Reference proteome</keyword>
<dbReference type="Proteomes" id="UP000293854">
    <property type="component" value="Unassembled WGS sequence"/>
</dbReference>
<dbReference type="KEGG" id="scv:A4G25_10260"/>
<keyword evidence="1" id="KW-0560">Oxidoreductase</keyword>
<reference evidence="4 5" key="1">
    <citation type="submission" date="2018-11" db="EMBL/GenBank/DDBJ databases">
        <title>Genomic profiling of Staphylococcus species from a Poultry farm system in KwaZulu-Natal, South Africa.</title>
        <authorList>
            <person name="Amoako D.G."/>
            <person name="Somboro A.M."/>
            <person name="Abia A.L.K."/>
            <person name="Bester L.A."/>
            <person name="Essack S.Y."/>
        </authorList>
    </citation>
    <scope>NUCLEOTIDE SEQUENCE [LARGE SCALE GENOMIC DNA]</scope>
    <source>
        <strain evidence="4 5">SA11</strain>
    </source>
</reference>